<evidence type="ECO:0000313" key="6">
    <source>
        <dbReference type="Proteomes" id="UP001363622"/>
    </source>
</evidence>
<proteinExistence type="inferred from homology"/>
<protein>
    <recommendedName>
        <fullName evidence="7">Hepatocellular carcinoma-associated antigen 59-domain-containing protein</fullName>
    </recommendedName>
</protein>
<comment type="similarity">
    <text evidence="2">Belongs to the TLS1 family.</text>
</comment>
<comment type="subcellular location">
    <subcellularLocation>
        <location evidence="1">Nucleus</location>
    </subcellularLocation>
</comment>
<dbReference type="PANTHER" id="PTHR13486">
    <property type="entry name" value="TELOMERE LENGTH AND SILENCING PROTEIN 1 TLS1 FAMILY MEMBER"/>
    <property type="match status" value="1"/>
</dbReference>
<feature type="compositionally biased region" description="Polar residues" evidence="4">
    <location>
        <begin position="207"/>
        <end position="222"/>
    </location>
</feature>
<keyword evidence="6" id="KW-1185">Reference proteome</keyword>
<evidence type="ECO:0000256" key="1">
    <source>
        <dbReference type="ARBA" id="ARBA00004123"/>
    </source>
</evidence>
<name>A0ABR1KDL8_9PEZI</name>
<feature type="region of interest" description="Disordered" evidence="4">
    <location>
        <begin position="271"/>
        <end position="346"/>
    </location>
</feature>
<sequence length="346" mass="38215">MSTEQQETLFRPRKKQKVFRKRAIEDTDQESPANVITSNTPSAEPNNSVATSAEPGEDATGTSVADILRRRKLAHKSRGGVEFSSASTRPTTSTASTEVDTVAPKGDDESAPAAIEAVKRFAPQTGLVPDTLDKHMMAYVDSKMAELREGEKRAAEDYASSLGGRRPGVYNAHLPLAARADAHRERQPAGMGKLQEIDLGEEVTRMNAQRTQEATRRLQSGETAEPSDERFAGRGRRGRKRRTSEDIKRDKIVEDILKESMLDNIYDRTELQAAETNDDQAADDRIVEQFRRDFMEAVQTRNKRNPPAPAGKGGKAEERPKGPKLGGSRSARAAMRAMEEQKAKKK</sequence>
<evidence type="ECO:0000256" key="2">
    <source>
        <dbReference type="ARBA" id="ARBA00007643"/>
    </source>
</evidence>
<feature type="region of interest" description="Disordered" evidence="4">
    <location>
        <begin position="1"/>
        <end position="111"/>
    </location>
</feature>
<feature type="compositionally biased region" description="Polar residues" evidence="4">
    <location>
        <begin position="30"/>
        <end position="51"/>
    </location>
</feature>
<evidence type="ECO:0008006" key="7">
    <source>
        <dbReference type="Google" id="ProtNLM"/>
    </source>
</evidence>
<evidence type="ECO:0000313" key="5">
    <source>
        <dbReference type="EMBL" id="KAK7512858.1"/>
    </source>
</evidence>
<dbReference type="Proteomes" id="UP001363622">
    <property type="component" value="Unassembled WGS sequence"/>
</dbReference>
<feature type="compositionally biased region" description="Basic and acidic residues" evidence="4">
    <location>
        <begin position="337"/>
        <end position="346"/>
    </location>
</feature>
<feature type="region of interest" description="Disordered" evidence="4">
    <location>
        <begin position="207"/>
        <end position="250"/>
    </location>
</feature>
<feature type="compositionally biased region" description="Basic and acidic residues" evidence="4">
    <location>
        <begin position="282"/>
        <end position="295"/>
    </location>
</feature>
<dbReference type="Pfam" id="PF07052">
    <property type="entry name" value="Hep_59"/>
    <property type="match status" value="1"/>
</dbReference>
<evidence type="ECO:0000256" key="3">
    <source>
        <dbReference type="ARBA" id="ARBA00023242"/>
    </source>
</evidence>
<evidence type="ECO:0000256" key="4">
    <source>
        <dbReference type="SAM" id="MobiDB-lite"/>
    </source>
</evidence>
<comment type="caution">
    <text evidence="5">The sequence shown here is derived from an EMBL/GenBank/DDBJ whole genome shotgun (WGS) entry which is preliminary data.</text>
</comment>
<keyword evidence="3" id="KW-0539">Nucleus</keyword>
<reference evidence="5 6" key="1">
    <citation type="submission" date="2024-04" db="EMBL/GenBank/DDBJ databases">
        <title>Phyllosticta paracitricarpa is synonymous to the EU quarantine fungus P. citricarpa based on phylogenomic analyses.</title>
        <authorList>
            <consortium name="Lawrence Berkeley National Laboratory"/>
            <person name="Van Ingen-Buijs V.A."/>
            <person name="Van Westerhoven A.C."/>
            <person name="Haridas S."/>
            <person name="Skiadas P."/>
            <person name="Martin F."/>
            <person name="Groenewald J.Z."/>
            <person name="Crous P.W."/>
            <person name="Seidl M.F."/>
        </authorList>
    </citation>
    <scope>NUCLEOTIDE SEQUENCE [LARGE SCALE GENOMIC DNA]</scope>
    <source>
        <strain evidence="5 6">CBS 123371</strain>
    </source>
</reference>
<gene>
    <name evidence="5" type="ORF">IWZ03DRAFT_384229</name>
</gene>
<feature type="compositionally biased region" description="Basic residues" evidence="4">
    <location>
        <begin position="233"/>
        <end position="242"/>
    </location>
</feature>
<organism evidence="5 6">
    <name type="scientific">Phyllosticta citriasiana</name>
    <dbReference type="NCBI Taxonomy" id="595635"/>
    <lineage>
        <taxon>Eukaryota</taxon>
        <taxon>Fungi</taxon>
        <taxon>Dikarya</taxon>
        <taxon>Ascomycota</taxon>
        <taxon>Pezizomycotina</taxon>
        <taxon>Dothideomycetes</taxon>
        <taxon>Dothideomycetes incertae sedis</taxon>
        <taxon>Botryosphaeriales</taxon>
        <taxon>Phyllostictaceae</taxon>
        <taxon>Phyllosticta</taxon>
    </lineage>
</organism>
<feature type="compositionally biased region" description="Low complexity" evidence="4">
    <location>
        <begin position="84"/>
        <end position="97"/>
    </location>
</feature>
<dbReference type="InterPro" id="IPR010756">
    <property type="entry name" value="Tls1-like"/>
</dbReference>
<feature type="compositionally biased region" description="Basic residues" evidence="4">
    <location>
        <begin position="69"/>
        <end position="78"/>
    </location>
</feature>
<dbReference type="EMBL" id="JBBPHU010000010">
    <property type="protein sequence ID" value="KAK7512858.1"/>
    <property type="molecule type" value="Genomic_DNA"/>
</dbReference>
<dbReference type="PANTHER" id="PTHR13486:SF2">
    <property type="entry name" value="SPLICING FACTOR C9ORF78"/>
    <property type="match status" value="1"/>
</dbReference>
<accession>A0ABR1KDL8</accession>
<feature type="compositionally biased region" description="Basic residues" evidence="4">
    <location>
        <begin position="11"/>
        <end position="21"/>
    </location>
</feature>